<evidence type="ECO:0000256" key="3">
    <source>
        <dbReference type="ARBA" id="ARBA00023015"/>
    </source>
</evidence>
<dbReference type="Gene3D" id="3.40.50.2300">
    <property type="match status" value="1"/>
</dbReference>
<dbReference type="Proteomes" id="UP000184076">
    <property type="component" value="Unassembled WGS sequence"/>
</dbReference>
<dbReference type="GO" id="GO:0003677">
    <property type="term" value="F:DNA binding"/>
    <property type="evidence" value="ECO:0007669"/>
    <property type="project" value="UniProtKB-KW"/>
</dbReference>
<dbReference type="RefSeq" id="WP_084076192.1">
    <property type="nucleotide sequence ID" value="NZ_FQVB01000008.1"/>
</dbReference>
<dbReference type="GO" id="GO:0000160">
    <property type="term" value="P:phosphorelay signal transduction system"/>
    <property type="evidence" value="ECO:0007669"/>
    <property type="project" value="UniProtKB-KW"/>
</dbReference>
<keyword evidence="3" id="KW-0805">Transcription regulation</keyword>
<evidence type="ECO:0000256" key="1">
    <source>
        <dbReference type="ARBA" id="ARBA00022553"/>
    </source>
</evidence>
<keyword evidence="1 6" id="KW-0597">Phosphoprotein</keyword>
<dbReference type="SUPFAM" id="SSF52172">
    <property type="entry name" value="CheY-like"/>
    <property type="match status" value="1"/>
</dbReference>
<name>A0A1M4WZ90_9BACT</name>
<dbReference type="EMBL" id="FQVB01000008">
    <property type="protein sequence ID" value="SHE86568.1"/>
    <property type="molecule type" value="Genomic_DNA"/>
</dbReference>
<proteinExistence type="predicted"/>
<gene>
    <name evidence="8" type="ORF">SAMN02745206_00939</name>
</gene>
<evidence type="ECO:0000256" key="4">
    <source>
        <dbReference type="ARBA" id="ARBA00023125"/>
    </source>
</evidence>
<dbReference type="AlphaFoldDB" id="A0A1M4WZ90"/>
<evidence type="ECO:0000256" key="2">
    <source>
        <dbReference type="ARBA" id="ARBA00023012"/>
    </source>
</evidence>
<feature type="modified residue" description="4-aspartylphosphate" evidence="6">
    <location>
        <position position="52"/>
    </location>
</feature>
<organism evidence="8 9">
    <name type="scientific">Desulfacinum infernum DSM 9756</name>
    <dbReference type="NCBI Taxonomy" id="1121391"/>
    <lineage>
        <taxon>Bacteria</taxon>
        <taxon>Pseudomonadati</taxon>
        <taxon>Thermodesulfobacteriota</taxon>
        <taxon>Syntrophobacteria</taxon>
        <taxon>Syntrophobacterales</taxon>
        <taxon>Syntrophobacteraceae</taxon>
        <taxon>Desulfacinum</taxon>
    </lineage>
</organism>
<evidence type="ECO:0000256" key="6">
    <source>
        <dbReference type="PROSITE-ProRule" id="PRU00169"/>
    </source>
</evidence>
<dbReference type="STRING" id="1121391.SAMN02745206_00939"/>
<evidence type="ECO:0000313" key="8">
    <source>
        <dbReference type="EMBL" id="SHE86568.1"/>
    </source>
</evidence>
<reference evidence="9" key="1">
    <citation type="submission" date="2016-11" db="EMBL/GenBank/DDBJ databases">
        <authorList>
            <person name="Varghese N."/>
            <person name="Submissions S."/>
        </authorList>
    </citation>
    <scope>NUCLEOTIDE SEQUENCE [LARGE SCALE GENOMIC DNA]</scope>
    <source>
        <strain evidence="9">DSM 9756</strain>
    </source>
</reference>
<evidence type="ECO:0000313" key="9">
    <source>
        <dbReference type="Proteomes" id="UP000184076"/>
    </source>
</evidence>
<feature type="domain" description="Response regulatory" evidence="7">
    <location>
        <begin position="3"/>
        <end position="116"/>
    </location>
</feature>
<accession>A0A1M4WZ90</accession>
<dbReference type="OrthoDB" id="9794815at2"/>
<dbReference type="Pfam" id="PF00072">
    <property type="entry name" value="Response_reg"/>
    <property type="match status" value="1"/>
</dbReference>
<protein>
    <submittedName>
        <fullName evidence="8">Response regulator receiver domain-containing protein</fullName>
    </submittedName>
</protein>
<sequence>MKRILIIEDDEGLRDLLENFLEETGYQVVKAADGLEGMDAIEREQFDLIVVDVMLPYVSGIGLLKIVKKRNPQLPIICITGYGNSPEELAEREHADRVLPKPFDLTDLLAAVQELLPEQAR</sequence>
<dbReference type="FunFam" id="3.40.50.2300:FF:000001">
    <property type="entry name" value="DNA-binding response regulator PhoB"/>
    <property type="match status" value="1"/>
</dbReference>
<keyword evidence="4" id="KW-0238">DNA-binding</keyword>
<keyword evidence="5" id="KW-0804">Transcription</keyword>
<dbReference type="PROSITE" id="PS50110">
    <property type="entry name" value="RESPONSE_REGULATORY"/>
    <property type="match status" value="1"/>
</dbReference>
<keyword evidence="9" id="KW-1185">Reference proteome</keyword>
<keyword evidence="2" id="KW-0902">Two-component regulatory system</keyword>
<evidence type="ECO:0000256" key="5">
    <source>
        <dbReference type="ARBA" id="ARBA00023163"/>
    </source>
</evidence>
<dbReference type="CDD" id="cd17574">
    <property type="entry name" value="REC_OmpR"/>
    <property type="match status" value="1"/>
</dbReference>
<evidence type="ECO:0000259" key="7">
    <source>
        <dbReference type="PROSITE" id="PS50110"/>
    </source>
</evidence>
<dbReference type="InterPro" id="IPR011006">
    <property type="entry name" value="CheY-like_superfamily"/>
</dbReference>
<dbReference type="InterPro" id="IPR050595">
    <property type="entry name" value="Bact_response_regulator"/>
</dbReference>
<dbReference type="PANTHER" id="PTHR44591:SF23">
    <property type="entry name" value="CHEY SUBFAMILY"/>
    <property type="match status" value="1"/>
</dbReference>
<dbReference type="SMART" id="SM00448">
    <property type="entry name" value="REC"/>
    <property type="match status" value="1"/>
</dbReference>
<dbReference type="InterPro" id="IPR001789">
    <property type="entry name" value="Sig_transdc_resp-reg_receiver"/>
</dbReference>
<dbReference type="PANTHER" id="PTHR44591">
    <property type="entry name" value="STRESS RESPONSE REGULATOR PROTEIN 1"/>
    <property type="match status" value="1"/>
</dbReference>